<dbReference type="EMBL" id="CM055109">
    <property type="protein sequence ID" value="KAJ7522289.1"/>
    <property type="molecule type" value="Genomic_DNA"/>
</dbReference>
<proteinExistence type="predicted"/>
<accession>A0ACC2AXS2</accession>
<dbReference type="Proteomes" id="UP001162992">
    <property type="component" value="Chromosome 18"/>
</dbReference>
<sequence length="518" mass="58004">MATMQHCEQMCAPAFSFRSASRSASVLFIRQQRLVCTSLQLPSSRECAAACRFASFLSTIEHKFQGPGIMRMECVFGGAPEVTSRRLNVMCQASSDFRGPQPSELMLVSDLDFTMVDHNEPSHAALLRFSSLWEAEYAQKSLLVYSTGRSPEKFEEICKHVPLLTPDIAILSVGTEIRYGTSLQIDSEWETYLNDGWDREIIVQEAKKFLELSFQEDSEQRPHKVSFKVEKKDAQSIIDRLSPKLKEYGLKVKLIYSGSIDLDVVPLRAGKGEALAYILEKAKAEKWAPNNVLVCGDSGNDIELFAVEGVNGVIVENAHEELVKWYESQPVKTNICFASHRCAGGIIQALQHFGLGPHTSPRESIGQGGISWPNAGDSQIPNTNSPQREVVEFNVLFEKWLTGELPTTAATFERLKQVIAKKSSMVYPWGVERNLYDSVCLAQSKHGSMSGKNFLTWIDCIKEHQLAEGVYIVTWQSWEQSSGNGRKGYYVTAILLAKEGTPNGVEWFRVHETVRMID</sequence>
<gene>
    <name evidence="1" type="ORF">O6H91_18G004800</name>
</gene>
<comment type="caution">
    <text evidence="1">The sequence shown here is derived from an EMBL/GenBank/DDBJ whole genome shotgun (WGS) entry which is preliminary data.</text>
</comment>
<evidence type="ECO:0000313" key="1">
    <source>
        <dbReference type="EMBL" id="KAJ7522289.1"/>
    </source>
</evidence>
<organism evidence="1 2">
    <name type="scientific">Diphasiastrum complanatum</name>
    <name type="common">Issler's clubmoss</name>
    <name type="synonym">Lycopodium complanatum</name>
    <dbReference type="NCBI Taxonomy" id="34168"/>
    <lineage>
        <taxon>Eukaryota</taxon>
        <taxon>Viridiplantae</taxon>
        <taxon>Streptophyta</taxon>
        <taxon>Embryophyta</taxon>
        <taxon>Tracheophyta</taxon>
        <taxon>Lycopodiopsida</taxon>
        <taxon>Lycopodiales</taxon>
        <taxon>Lycopodiaceae</taxon>
        <taxon>Lycopodioideae</taxon>
        <taxon>Diphasiastrum</taxon>
    </lineage>
</organism>
<evidence type="ECO:0000313" key="2">
    <source>
        <dbReference type="Proteomes" id="UP001162992"/>
    </source>
</evidence>
<keyword evidence="2" id="KW-1185">Reference proteome</keyword>
<protein>
    <submittedName>
        <fullName evidence="1">Uncharacterized protein</fullName>
    </submittedName>
</protein>
<reference evidence="2" key="1">
    <citation type="journal article" date="2024" name="Proc. Natl. Acad. Sci. U.S.A.">
        <title>Extraordinary preservation of gene collinearity over three hundred million years revealed in homosporous lycophytes.</title>
        <authorList>
            <person name="Li C."/>
            <person name="Wickell D."/>
            <person name="Kuo L.Y."/>
            <person name="Chen X."/>
            <person name="Nie B."/>
            <person name="Liao X."/>
            <person name="Peng D."/>
            <person name="Ji J."/>
            <person name="Jenkins J."/>
            <person name="Williams M."/>
            <person name="Shu S."/>
            <person name="Plott C."/>
            <person name="Barry K."/>
            <person name="Rajasekar S."/>
            <person name="Grimwood J."/>
            <person name="Han X."/>
            <person name="Sun S."/>
            <person name="Hou Z."/>
            <person name="He W."/>
            <person name="Dai G."/>
            <person name="Sun C."/>
            <person name="Schmutz J."/>
            <person name="Leebens-Mack J.H."/>
            <person name="Li F.W."/>
            <person name="Wang L."/>
        </authorList>
    </citation>
    <scope>NUCLEOTIDE SEQUENCE [LARGE SCALE GENOMIC DNA]</scope>
    <source>
        <strain evidence="2">cv. PW_Plant_1</strain>
    </source>
</reference>
<name>A0ACC2AXS2_DIPCM</name>